<dbReference type="Proteomes" id="UP000812440">
    <property type="component" value="Chromosome 2"/>
</dbReference>
<dbReference type="EMBL" id="JAACNH010000002">
    <property type="protein sequence ID" value="KAG8450143.1"/>
    <property type="molecule type" value="Genomic_DNA"/>
</dbReference>
<evidence type="ECO:0000313" key="1">
    <source>
        <dbReference type="EMBL" id="KAG8450143.1"/>
    </source>
</evidence>
<organism evidence="1 2">
    <name type="scientific">Hymenochirus boettgeri</name>
    <name type="common">Congo dwarf clawed frog</name>
    <dbReference type="NCBI Taxonomy" id="247094"/>
    <lineage>
        <taxon>Eukaryota</taxon>
        <taxon>Metazoa</taxon>
        <taxon>Chordata</taxon>
        <taxon>Craniata</taxon>
        <taxon>Vertebrata</taxon>
        <taxon>Euteleostomi</taxon>
        <taxon>Amphibia</taxon>
        <taxon>Batrachia</taxon>
        <taxon>Anura</taxon>
        <taxon>Pipoidea</taxon>
        <taxon>Pipidae</taxon>
        <taxon>Pipinae</taxon>
        <taxon>Hymenochirus</taxon>
    </lineage>
</organism>
<dbReference type="AlphaFoldDB" id="A0A8T2K258"/>
<sequence>MLLRLNEVSGVYNCVCGSFFIKHSLSLWTFLPTLWRNPVLLFHMDQLHYRLFAFREFGVYRLQWTRITNCIHNHCVCFT</sequence>
<accession>A0A8T2K258</accession>
<proteinExistence type="predicted"/>
<comment type="caution">
    <text evidence="1">The sequence shown here is derived from an EMBL/GenBank/DDBJ whole genome shotgun (WGS) entry which is preliminary data.</text>
</comment>
<keyword evidence="2" id="KW-1185">Reference proteome</keyword>
<protein>
    <submittedName>
        <fullName evidence="1">Uncharacterized protein</fullName>
    </submittedName>
</protein>
<evidence type="ECO:0000313" key="2">
    <source>
        <dbReference type="Proteomes" id="UP000812440"/>
    </source>
</evidence>
<name>A0A8T2K258_9PIPI</name>
<gene>
    <name evidence="1" type="ORF">GDO86_002681</name>
</gene>
<reference evidence="1" key="1">
    <citation type="thesis" date="2020" institute="ProQuest LLC" country="789 East Eisenhower Parkway, Ann Arbor, MI, USA">
        <title>Comparative Genomics and Chromosome Evolution.</title>
        <authorList>
            <person name="Mudd A.B."/>
        </authorList>
    </citation>
    <scope>NUCLEOTIDE SEQUENCE</scope>
    <source>
        <strain evidence="1">Female2</strain>
        <tissue evidence="1">Blood</tissue>
    </source>
</reference>